<dbReference type="RefSeq" id="WP_146913146.1">
    <property type="nucleotide sequence ID" value="NZ_CP042344.1"/>
</dbReference>
<evidence type="ECO:0000256" key="1">
    <source>
        <dbReference type="ARBA" id="ARBA00023002"/>
    </source>
</evidence>
<proteinExistence type="inferred from homology"/>
<accession>A0A5B8RVJ0</accession>
<dbReference type="HAMAP" id="MF_01401">
    <property type="entry name" value="MsrA"/>
    <property type="match status" value="1"/>
</dbReference>
<dbReference type="EC" id="1.8.4.11" evidence="4"/>
<evidence type="ECO:0000256" key="2">
    <source>
        <dbReference type="ARBA" id="ARBA00047806"/>
    </source>
</evidence>
<dbReference type="NCBIfam" id="TIGR00401">
    <property type="entry name" value="msrA"/>
    <property type="match status" value="1"/>
</dbReference>
<dbReference type="EMBL" id="CP042344">
    <property type="protein sequence ID" value="QEA13556.1"/>
    <property type="molecule type" value="Genomic_DNA"/>
</dbReference>
<feature type="active site" evidence="4">
    <location>
        <position position="17"/>
    </location>
</feature>
<dbReference type="OrthoDB" id="4174719at2"/>
<dbReference type="KEGG" id="cof:FOZ74_11220"/>
<dbReference type="PANTHER" id="PTHR43774">
    <property type="entry name" value="PEPTIDE METHIONINE SULFOXIDE REDUCTASE"/>
    <property type="match status" value="1"/>
</dbReference>
<keyword evidence="1 4" id="KW-0560">Oxidoreductase</keyword>
<dbReference type="GO" id="GO:0008113">
    <property type="term" value="F:peptide-methionine (S)-S-oxide reductase activity"/>
    <property type="evidence" value="ECO:0007669"/>
    <property type="project" value="UniProtKB-UniRule"/>
</dbReference>
<dbReference type="Pfam" id="PF01625">
    <property type="entry name" value="PMSR"/>
    <property type="match status" value="1"/>
</dbReference>
<gene>
    <name evidence="4 6" type="primary">msrA</name>
    <name evidence="6" type="ORF">FOZ74_11220</name>
</gene>
<evidence type="ECO:0000259" key="5">
    <source>
        <dbReference type="Pfam" id="PF01625"/>
    </source>
</evidence>
<comment type="similarity">
    <text evidence="4">Belongs to the MsrA Met sulfoxide reductase family.</text>
</comment>
<evidence type="ECO:0000313" key="7">
    <source>
        <dbReference type="Proteomes" id="UP000321199"/>
    </source>
</evidence>
<dbReference type="GO" id="GO:0033744">
    <property type="term" value="F:L-methionine:thioredoxin-disulfide S-oxidoreductase activity"/>
    <property type="evidence" value="ECO:0007669"/>
    <property type="project" value="RHEA"/>
</dbReference>
<dbReference type="InterPro" id="IPR036509">
    <property type="entry name" value="Met_Sox_Rdtase_MsrA_sf"/>
</dbReference>
<comment type="catalytic activity">
    <reaction evidence="3 4">
        <text>[thioredoxin]-disulfide + L-methionine + H2O = L-methionine (S)-S-oxide + [thioredoxin]-dithiol</text>
        <dbReference type="Rhea" id="RHEA:19993"/>
        <dbReference type="Rhea" id="RHEA-COMP:10698"/>
        <dbReference type="Rhea" id="RHEA-COMP:10700"/>
        <dbReference type="ChEBI" id="CHEBI:15377"/>
        <dbReference type="ChEBI" id="CHEBI:29950"/>
        <dbReference type="ChEBI" id="CHEBI:50058"/>
        <dbReference type="ChEBI" id="CHEBI:57844"/>
        <dbReference type="ChEBI" id="CHEBI:58772"/>
        <dbReference type="EC" id="1.8.4.11"/>
    </reaction>
</comment>
<dbReference type="Proteomes" id="UP000321199">
    <property type="component" value="Chromosome"/>
</dbReference>
<comment type="catalytic activity">
    <reaction evidence="2 4">
        <text>L-methionyl-[protein] + [thioredoxin]-disulfide + H2O = L-methionyl-(S)-S-oxide-[protein] + [thioredoxin]-dithiol</text>
        <dbReference type="Rhea" id="RHEA:14217"/>
        <dbReference type="Rhea" id="RHEA-COMP:10698"/>
        <dbReference type="Rhea" id="RHEA-COMP:10700"/>
        <dbReference type="Rhea" id="RHEA-COMP:12313"/>
        <dbReference type="Rhea" id="RHEA-COMP:12315"/>
        <dbReference type="ChEBI" id="CHEBI:15377"/>
        <dbReference type="ChEBI" id="CHEBI:16044"/>
        <dbReference type="ChEBI" id="CHEBI:29950"/>
        <dbReference type="ChEBI" id="CHEBI:44120"/>
        <dbReference type="ChEBI" id="CHEBI:50058"/>
        <dbReference type="EC" id="1.8.4.11"/>
    </reaction>
</comment>
<comment type="function">
    <text evidence="4">Has an important function as a repair enzyme for proteins that have been inactivated by oxidation. Catalyzes the reversible oxidation-reduction of methionine sulfoxide in proteins to methionine.</text>
</comment>
<dbReference type="Gene3D" id="3.30.1060.10">
    <property type="entry name" value="Peptide methionine sulphoxide reductase MsrA"/>
    <property type="match status" value="1"/>
</dbReference>
<protein>
    <recommendedName>
        <fullName evidence="4">Peptide methionine sulfoxide reductase MsrA</fullName>
        <shortName evidence="4">Protein-methionine-S-oxide reductase</shortName>
        <ecNumber evidence="4">1.8.4.11</ecNumber>
    </recommendedName>
    <alternativeName>
        <fullName evidence="4">Peptide-methionine (S)-S-oxide reductase</fullName>
        <shortName evidence="4">Peptide Met(O) reductase</shortName>
    </alternativeName>
</protein>
<dbReference type="InterPro" id="IPR002569">
    <property type="entry name" value="Met_Sox_Rdtase_MsrA_dom"/>
</dbReference>
<sequence>MECIVANEQVITLGGGCFWCTEAVFERVRGITALQSGYANGRVERAPSYEEVCSGSTGCVEVVQLRFDPSQISLQSVLEIFFATHDPTQLDRQGNDVGTQYRSGIYYSEPEHGQIAREMVRELQAEGIFTAPVVTEIVPLAAFWPAETYHQEYYRNNPDQAYCSFVVGPKVAKFRKAFATHLKEGA</sequence>
<feature type="domain" description="Peptide methionine sulphoxide reductase MsrA" evidence="5">
    <location>
        <begin position="11"/>
        <end position="163"/>
    </location>
</feature>
<dbReference type="SUPFAM" id="SSF55068">
    <property type="entry name" value="Peptide methionine sulfoxide reductase"/>
    <property type="match status" value="1"/>
</dbReference>
<dbReference type="AlphaFoldDB" id="A0A5B8RVJ0"/>
<evidence type="ECO:0000313" key="6">
    <source>
        <dbReference type="EMBL" id="QEA13556.1"/>
    </source>
</evidence>
<organism evidence="6 7">
    <name type="scientific">Comamonas flocculans</name>
    <dbReference type="NCBI Taxonomy" id="2597701"/>
    <lineage>
        <taxon>Bacteria</taxon>
        <taxon>Pseudomonadati</taxon>
        <taxon>Pseudomonadota</taxon>
        <taxon>Betaproteobacteria</taxon>
        <taxon>Burkholderiales</taxon>
        <taxon>Comamonadaceae</taxon>
        <taxon>Comamonas</taxon>
    </lineage>
</organism>
<dbReference type="PANTHER" id="PTHR43774:SF1">
    <property type="entry name" value="PEPTIDE METHIONINE SULFOXIDE REDUCTASE MSRA 2"/>
    <property type="match status" value="1"/>
</dbReference>
<name>A0A5B8RVJ0_9BURK</name>
<evidence type="ECO:0000256" key="4">
    <source>
        <dbReference type="HAMAP-Rule" id="MF_01401"/>
    </source>
</evidence>
<reference evidence="6 7" key="1">
    <citation type="submission" date="2019-07" db="EMBL/GenBank/DDBJ databases">
        <title>Complete genome sequence of Comamonas sp. NLF 7-7 isolated from livestock.</title>
        <authorList>
            <person name="Kim D.H."/>
            <person name="Kim J.G."/>
        </authorList>
    </citation>
    <scope>NUCLEOTIDE SEQUENCE [LARGE SCALE GENOMIC DNA]</scope>
    <source>
        <strain evidence="6 7">NLF 7-7</strain>
    </source>
</reference>
<keyword evidence="7" id="KW-1185">Reference proteome</keyword>
<evidence type="ECO:0000256" key="3">
    <source>
        <dbReference type="ARBA" id="ARBA00048782"/>
    </source>
</evidence>